<feature type="region of interest" description="Disordered" evidence="1">
    <location>
        <begin position="371"/>
        <end position="410"/>
    </location>
</feature>
<accession>A0AAN6W9K9</accession>
<feature type="compositionally biased region" description="Basic and acidic residues" evidence="1">
    <location>
        <begin position="950"/>
        <end position="960"/>
    </location>
</feature>
<feature type="compositionally biased region" description="Polar residues" evidence="1">
    <location>
        <begin position="342"/>
        <end position="351"/>
    </location>
</feature>
<feature type="compositionally biased region" description="Basic and acidic residues" evidence="1">
    <location>
        <begin position="723"/>
        <end position="735"/>
    </location>
</feature>
<reference evidence="2" key="1">
    <citation type="journal article" date="2023" name="Mol. Phylogenet. Evol.">
        <title>Genome-scale phylogeny and comparative genomics of the fungal order Sordariales.</title>
        <authorList>
            <person name="Hensen N."/>
            <person name="Bonometti L."/>
            <person name="Westerberg I."/>
            <person name="Brannstrom I.O."/>
            <person name="Guillou S."/>
            <person name="Cros-Aarteil S."/>
            <person name="Calhoun S."/>
            <person name="Haridas S."/>
            <person name="Kuo A."/>
            <person name="Mondo S."/>
            <person name="Pangilinan J."/>
            <person name="Riley R."/>
            <person name="LaButti K."/>
            <person name="Andreopoulos B."/>
            <person name="Lipzen A."/>
            <person name="Chen C."/>
            <person name="Yan M."/>
            <person name="Daum C."/>
            <person name="Ng V."/>
            <person name="Clum A."/>
            <person name="Steindorff A."/>
            <person name="Ohm R.A."/>
            <person name="Martin F."/>
            <person name="Silar P."/>
            <person name="Natvig D.O."/>
            <person name="Lalanne C."/>
            <person name="Gautier V."/>
            <person name="Ament-Velasquez S.L."/>
            <person name="Kruys A."/>
            <person name="Hutchinson M.I."/>
            <person name="Powell A.J."/>
            <person name="Barry K."/>
            <person name="Miller A.N."/>
            <person name="Grigoriev I.V."/>
            <person name="Debuchy R."/>
            <person name="Gladieux P."/>
            <person name="Hiltunen Thoren M."/>
            <person name="Johannesson H."/>
        </authorList>
    </citation>
    <scope>NUCLEOTIDE SEQUENCE</scope>
    <source>
        <strain evidence="2">CBS 892.96</strain>
    </source>
</reference>
<proteinExistence type="predicted"/>
<feature type="compositionally biased region" description="Polar residues" evidence="1">
    <location>
        <begin position="235"/>
        <end position="254"/>
    </location>
</feature>
<feature type="compositionally biased region" description="Basic residues" evidence="1">
    <location>
        <begin position="736"/>
        <end position="746"/>
    </location>
</feature>
<protein>
    <submittedName>
        <fullName evidence="2">Uncharacterized protein</fullName>
    </submittedName>
</protein>
<feature type="region of interest" description="Disordered" evidence="1">
    <location>
        <begin position="509"/>
        <end position="610"/>
    </location>
</feature>
<feature type="region of interest" description="Disordered" evidence="1">
    <location>
        <begin position="950"/>
        <end position="994"/>
    </location>
</feature>
<feature type="compositionally biased region" description="Basic and acidic residues" evidence="1">
    <location>
        <begin position="1289"/>
        <end position="1302"/>
    </location>
</feature>
<organism evidence="2 3">
    <name type="scientific">Triangularia setosa</name>
    <dbReference type="NCBI Taxonomy" id="2587417"/>
    <lineage>
        <taxon>Eukaryota</taxon>
        <taxon>Fungi</taxon>
        <taxon>Dikarya</taxon>
        <taxon>Ascomycota</taxon>
        <taxon>Pezizomycotina</taxon>
        <taxon>Sordariomycetes</taxon>
        <taxon>Sordariomycetidae</taxon>
        <taxon>Sordariales</taxon>
        <taxon>Podosporaceae</taxon>
        <taxon>Triangularia</taxon>
    </lineage>
</organism>
<feature type="region of interest" description="Disordered" evidence="1">
    <location>
        <begin position="723"/>
        <end position="746"/>
    </location>
</feature>
<feature type="region of interest" description="Disordered" evidence="1">
    <location>
        <begin position="446"/>
        <end position="495"/>
    </location>
</feature>
<feature type="compositionally biased region" description="Acidic residues" evidence="1">
    <location>
        <begin position="961"/>
        <end position="972"/>
    </location>
</feature>
<feature type="compositionally biased region" description="Basic residues" evidence="1">
    <location>
        <begin position="1266"/>
        <end position="1278"/>
    </location>
</feature>
<sequence length="1330" mass="146082">MSCIARSGVFDAKVLTFRLPAPTLTGINKIIRTTKSLHSMQPPTIRGDPPAVYVVSKSHSFQAARPRPLSVSSLSKPSLIPSIVAVNTVAKPSSRPKPAKNNARHRTPPVNSPGSRIPTTPTAPKPSAAQYGRGAIPSTKAPVPPRATTSRTETRRQSLSGIPVALGSPTTLSSPTAPKAQTFSRPVSLLGAPSSGLRTWQTGPNMPFPVPTPTPPKTKRLSAPHGTRGVGPTSKFGTSTNGNLPPTRSLTPRQAVKTSMTQSMISVRSLVPDRVKPLNTQVTASSKSSTIQATSRHFGTMSAKHLVVQEASNRLAKQTATTVSMRASGKIPAKQPTPTTPSRRTATQEITTRSERASVVSLPTRIPTKLATSQPTAALSGRLFARQERTQDTRRVKDSARGCLPNHPASCPNFRNLSRVQGNQLQTQISASNQSAQAKLPITPVSATSTVSPKPTFPLTPVPSKGVFHPPVTPAATTNLSKPSPTPASPTVPKKVPMTASIVTTLSTLPPAPVSKTYPRKSPGTSASPIIALPRNLSSPQCLDENSKISSGPKEFPTTRVIPQQSLFTGAEKQEPQTPQPKQSKCKTTQPNPDVQAKSPPDLRECQNTPTVRAPCNTHEIDATDTPAVPFSPLANGGLFISGEERRIHRQKALKRSKSVGYAPPVRILRSLERAPVPLEYPPWDRTVEVTWERTLNNPPDKLVFEKELSFQQGVLRLREERALRDPEGTHDVNRKGRQSGKHHHLKSLETSKRCLYFFLPDRARFEVTNMILNDLNTGNQNPKPVRMNPPPYYEPIWPLHPLEGRKLWTTEYLDSFSSAIFPLYPYMSVCYDMRVDFLAAFFLARRFHIVYSPFVAGKNCPAATFLMDAYLPLMRYLMLEVDYTKLGGNVHPSAVGVDQWRGLERVRQLVTRFANLQCTRADGANIGNLCLMVRRYYGFREGMRWKKGSAERRARHDESEHEEEPDGDLDSGTELGEKIEDGENDESDNEEPVPYHPDAYLCILDPLKMIGHRIDSLTVVGTTRSYANELIYAVWGKDEIPRGPGWKAKIEKHRKYRTAAIFPFTPGQRSALTRSGGLQVTRHMRDPRGWVGSYGCSLRPEVKIVESELVLGKTKYGFHWNEELGSGPPGSVVTIIKVPSDKHLPNVVMKPTESHQHSSSVTLSRAFNRTPKFIRPASSALSSPLLHTTSASATAPASGLVSPPITKPSPLSQIAFLEEESSDEGQQKSHQSSPNPEARYMEEDGDDHWRRHSWKPSKIPVGSLIKKHAKSIRKKMSTNRLSEAGLEQDSHSDAGSEDQKGTFRKLLKRASSNVLRKSFFGKKGTQTEQ</sequence>
<feature type="compositionally biased region" description="Acidic residues" evidence="1">
    <location>
        <begin position="983"/>
        <end position="992"/>
    </location>
</feature>
<evidence type="ECO:0000313" key="3">
    <source>
        <dbReference type="Proteomes" id="UP001302321"/>
    </source>
</evidence>
<name>A0AAN6W9K9_9PEZI</name>
<feature type="compositionally biased region" description="Pro residues" evidence="1">
    <location>
        <begin position="206"/>
        <end position="216"/>
    </location>
</feature>
<reference evidence="2" key="2">
    <citation type="submission" date="2023-05" db="EMBL/GenBank/DDBJ databases">
        <authorList>
            <consortium name="Lawrence Berkeley National Laboratory"/>
            <person name="Steindorff A."/>
            <person name="Hensen N."/>
            <person name="Bonometti L."/>
            <person name="Westerberg I."/>
            <person name="Brannstrom I.O."/>
            <person name="Guillou S."/>
            <person name="Cros-Aarteil S."/>
            <person name="Calhoun S."/>
            <person name="Haridas S."/>
            <person name="Kuo A."/>
            <person name="Mondo S."/>
            <person name="Pangilinan J."/>
            <person name="Riley R."/>
            <person name="Labutti K."/>
            <person name="Andreopoulos B."/>
            <person name="Lipzen A."/>
            <person name="Chen C."/>
            <person name="Yanf M."/>
            <person name="Daum C."/>
            <person name="Ng V."/>
            <person name="Clum A."/>
            <person name="Ohm R."/>
            <person name="Martin F."/>
            <person name="Silar P."/>
            <person name="Natvig D."/>
            <person name="Lalanne C."/>
            <person name="Gautier V."/>
            <person name="Ament-Velasquez S.L."/>
            <person name="Kruys A."/>
            <person name="Hutchinson M.I."/>
            <person name="Powell A.J."/>
            <person name="Barry K."/>
            <person name="Miller A.N."/>
            <person name="Grigoriev I.V."/>
            <person name="Debuchy R."/>
            <person name="Gladieux P."/>
            <person name="Thoren M.H."/>
            <person name="Johannesson H."/>
        </authorList>
    </citation>
    <scope>NUCLEOTIDE SEQUENCE</scope>
    <source>
        <strain evidence="2">CBS 892.96</strain>
    </source>
</reference>
<evidence type="ECO:0000313" key="2">
    <source>
        <dbReference type="EMBL" id="KAK4176577.1"/>
    </source>
</evidence>
<gene>
    <name evidence="2" type="ORF">QBC36DRAFT_7257</name>
</gene>
<feature type="region of interest" description="Disordered" evidence="1">
    <location>
        <begin position="1220"/>
        <end position="1306"/>
    </location>
</feature>
<keyword evidence="3" id="KW-1185">Reference proteome</keyword>
<dbReference type="Proteomes" id="UP001302321">
    <property type="component" value="Unassembled WGS sequence"/>
</dbReference>
<feature type="region of interest" description="Disordered" evidence="1">
    <location>
        <begin position="90"/>
        <end position="254"/>
    </location>
</feature>
<comment type="caution">
    <text evidence="2">The sequence shown here is derived from an EMBL/GenBank/DDBJ whole genome shotgun (WGS) entry which is preliminary data.</text>
</comment>
<feature type="compositionally biased region" description="Low complexity" evidence="1">
    <location>
        <begin position="118"/>
        <end position="129"/>
    </location>
</feature>
<feature type="compositionally biased region" description="Basic and acidic residues" evidence="1">
    <location>
        <begin position="385"/>
        <end position="400"/>
    </location>
</feature>
<dbReference type="EMBL" id="MU866192">
    <property type="protein sequence ID" value="KAK4176577.1"/>
    <property type="molecule type" value="Genomic_DNA"/>
</dbReference>
<evidence type="ECO:0000256" key="1">
    <source>
        <dbReference type="SAM" id="MobiDB-lite"/>
    </source>
</evidence>
<feature type="region of interest" description="Disordered" evidence="1">
    <location>
        <begin position="322"/>
        <end position="358"/>
    </location>
</feature>
<feature type="compositionally biased region" description="Polar residues" evidence="1">
    <location>
        <begin position="168"/>
        <end position="185"/>
    </location>
</feature>